<comment type="similarity">
    <text evidence="3">Belongs to the CheB family.</text>
</comment>
<evidence type="ECO:0000259" key="6">
    <source>
        <dbReference type="PROSITE" id="PS50110"/>
    </source>
</evidence>
<dbReference type="InterPro" id="IPR011006">
    <property type="entry name" value="CheY-like_superfamily"/>
</dbReference>
<keyword evidence="3 5" id="KW-0597">Phosphoprotein</keyword>
<dbReference type="HAMAP" id="MF_00099">
    <property type="entry name" value="CheB_chemtxs"/>
    <property type="match status" value="1"/>
</dbReference>
<keyword evidence="1 3" id="KW-0378">Hydrolase</keyword>
<dbReference type="GO" id="GO:0005737">
    <property type="term" value="C:cytoplasm"/>
    <property type="evidence" value="ECO:0007669"/>
    <property type="project" value="UniProtKB-SubCell"/>
</dbReference>
<comment type="domain">
    <text evidence="3">Contains a C-terminal catalytic domain, and an N-terminal region which modulates catalytic activity.</text>
</comment>
<keyword evidence="9" id="KW-1185">Reference proteome</keyword>
<organism evidence="8 9">
    <name type="scientific">Tepidibacillus decaturensis</name>
    <dbReference type="NCBI Taxonomy" id="1413211"/>
    <lineage>
        <taxon>Bacteria</taxon>
        <taxon>Bacillati</taxon>
        <taxon>Bacillota</taxon>
        <taxon>Bacilli</taxon>
        <taxon>Bacillales</taxon>
        <taxon>Bacillaceae</taxon>
        <taxon>Tepidibacillus</taxon>
    </lineage>
</organism>
<dbReference type="SUPFAM" id="SSF52172">
    <property type="entry name" value="CheY-like"/>
    <property type="match status" value="1"/>
</dbReference>
<dbReference type="PIRSF" id="PIRSF000876">
    <property type="entry name" value="RR_chemtxs_CheB"/>
    <property type="match status" value="1"/>
</dbReference>
<dbReference type="PROSITE" id="PS50122">
    <property type="entry name" value="CHEB"/>
    <property type="match status" value="1"/>
</dbReference>
<dbReference type="GO" id="GO:0000156">
    <property type="term" value="F:phosphorelay response regulator activity"/>
    <property type="evidence" value="ECO:0007669"/>
    <property type="project" value="InterPro"/>
</dbReference>
<feature type="active site" evidence="3 4">
    <location>
        <position position="202"/>
    </location>
</feature>
<name>A0A135L340_9BACI</name>
<feature type="domain" description="Response regulatory" evidence="6">
    <location>
        <begin position="5"/>
        <end position="122"/>
    </location>
</feature>
<dbReference type="RefSeq" id="WP_068723870.1">
    <property type="nucleotide sequence ID" value="NZ_LSKU01000001.1"/>
</dbReference>
<dbReference type="Proteomes" id="UP000070352">
    <property type="component" value="Unassembled WGS sequence"/>
</dbReference>
<dbReference type="CDD" id="cd16432">
    <property type="entry name" value="CheB_Rec"/>
    <property type="match status" value="1"/>
</dbReference>
<dbReference type="OrthoDB" id="9793421at2"/>
<comment type="catalytic activity">
    <reaction evidence="3">
        <text>L-glutaminyl-[protein] + H2O = L-glutamyl-[protein] + NH4(+)</text>
        <dbReference type="Rhea" id="RHEA:16441"/>
        <dbReference type="Rhea" id="RHEA-COMP:10207"/>
        <dbReference type="Rhea" id="RHEA-COMP:10208"/>
        <dbReference type="ChEBI" id="CHEBI:15377"/>
        <dbReference type="ChEBI" id="CHEBI:28938"/>
        <dbReference type="ChEBI" id="CHEBI:29973"/>
        <dbReference type="ChEBI" id="CHEBI:30011"/>
        <dbReference type="EC" id="3.5.1.44"/>
    </reaction>
</comment>
<evidence type="ECO:0000313" key="9">
    <source>
        <dbReference type="Proteomes" id="UP000070352"/>
    </source>
</evidence>
<dbReference type="STRING" id="1413211.U473_04785"/>
<dbReference type="Gene3D" id="3.40.50.180">
    <property type="entry name" value="Methylesterase CheB, C-terminal domain"/>
    <property type="match status" value="1"/>
</dbReference>
<dbReference type="GO" id="GO:0050568">
    <property type="term" value="F:protein-glutamine glutaminase activity"/>
    <property type="evidence" value="ECO:0007669"/>
    <property type="project" value="UniProtKB-UniRule"/>
</dbReference>
<evidence type="ECO:0000256" key="2">
    <source>
        <dbReference type="ARBA" id="ARBA00048267"/>
    </source>
</evidence>
<dbReference type="EC" id="3.1.1.61" evidence="3"/>
<dbReference type="GO" id="GO:0006935">
    <property type="term" value="P:chemotaxis"/>
    <property type="evidence" value="ECO:0007669"/>
    <property type="project" value="UniProtKB-UniRule"/>
</dbReference>
<evidence type="ECO:0000256" key="5">
    <source>
        <dbReference type="PROSITE-ProRule" id="PRU00169"/>
    </source>
</evidence>
<dbReference type="Gene3D" id="3.40.50.2300">
    <property type="match status" value="1"/>
</dbReference>
<dbReference type="SMART" id="SM00448">
    <property type="entry name" value="REC"/>
    <property type="match status" value="1"/>
</dbReference>
<reference evidence="8 9" key="1">
    <citation type="submission" date="2016-02" db="EMBL/GenBank/DDBJ databases">
        <title>Draft Genome for Tepidibacillus decaturensis nov. sp. Strain Z9, an Anaerobic, Moderately Thermophilic and Heterotrophic Bacterium from Deep Subsurface of the Illinois Basin, USA.</title>
        <authorList>
            <person name="Dong Y."/>
            <person name="Chang J.Y."/>
            <person name="Sanford R."/>
            <person name="Fouke B.W."/>
        </authorList>
    </citation>
    <scope>NUCLEOTIDE SEQUENCE [LARGE SCALE GENOMIC DNA]</scope>
    <source>
        <strain evidence="8 9">Z9</strain>
    </source>
</reference>
<dbReference type="EC" id="3.5.1.44" evidence="3"/>
<sequence>MKPIRVLVVDDSFFMRKLISDFLVESGIIEVVDTAKNGIEAVEKHLRLNPDVITMDVEMPQMNGLEALEQIMKKKPVPIIMLSSLTKQGTDITVQALQKGAFDFVAKPSGAISFDIKKVKDELINKIIIAHRQKEKWHKHLNYNDRKETKGETKTVNCLEIETGHIEGIIAIGTSTGGPKALQEVITKIPKNFPYGILIVQHMPAGFTKSLATRLNSLSEIEVLEAEDQQLIKAGTAYIAPGNYHMTVRQLQKQFKIELNQNDPVSGHRPSVDVLFQSLATIRTKKIFVIMTGMGNDGTKGLTIAKQGEQVITIGEDETTCVVYGMPKSAIQKGLIDMVIPLHHITNKILESVQKQRRWQSWI</sequence>
<dbReference type="Pfam" id="PF00072">
    <property type="entry name" value="Response_reg"/>
    <property type="match status" value="1"/>
</dbReference>
<evidence type="ECO:0000256" key="3">
    <source>
        <dbReference type="HAMAP-Rule" id="MF_00099"/>
    </source>
</evidence>
<comment type="function">
    <text evidence="3">Involved in chemotaxis. Part of a chemotaxis signal transduction system that modulates chemotaxis in response to various stimuli. Catalyzes the demethylation of specific methylglutamate residues introduced into the chemoreceptors (methyl-accepting chemotaxis proteins or MCP) by CheR. Also mediates the irreversible deamidation of specific glutamine residues to glutamic acid.</text>
</comment>
<proteinExistence type="inferred from homology"/>
<dbReference type="InterPro" id="IPR001789">
    <property type="entry name" value="Sig_transdc_resp-reg_receiver"/>
</dbReference>
<dbReference type="InterPro" id="IPR000673">
    <property type="entry name" value="Sig_transdc_resp-reg_Me-estase"/>
</dbReference>
<dbReference type="GO" id="GO:0008984">
    <property type="term" value="F:protein-glutamate methylesterase activity"/>
    <property type="evidence" value="ECO:0007669"/>
    <property type="project" value="UniProtKB-UniRule"/>
</dbReference>
<dbReference type="InterPro" id="IPR035909">
    <property type="entry name" value="CheB_C"/>
</dbReference>
<keyword evidence="3" id="KW-0963">Cytoplasm</keyword>
<feature type="modified residue" description="4-aspartylphosphate" evidence="3 5">
    <location>
        <position position="56"/>
    </location>
</feature>
<feature type="domain" description="CheB-type methylesterase" evidence="7">
    <location>
        <begin position="163"/>
        <end position="356"/>
    </location>
</feature>
<dbReference type="PANTHER" id="PTHR42872">
    <property type="entry name" value="PROTEIN-GLUTAMATE METHYLESTERASE/PROTEIN-GLUTAMINE GLUTAMINASE"/>
    <property type="match status" value="1"/>
</dbReference>
<dbReference type="InterPro" id="IPR008248">
    <property type="entry name" value="CheB-like"/>
</dbReference>
<dbReference type="SUPFAM" id="SSF52738">
    <property type="entry name" value="Methylesterase CheB, C-terminal domain"/>
    <property type="match status" value="1"/>
</dbReference>
<dbReference type="Pfam" id="PF01339">
    <property type="entry name" value="CheB_methylest"/>
    <property type="match status" value="1"/>
</dbReference>
<evidence type="ECO:0000256" key="4">
    <source>
        <dbReference type="PROSITE-ProRule" id="PRU00050"/>
    </source>
</evidence>
<dbReference type="PROSITE" id="PS50110">
    <property type="entry name" value="RESPONSE_REGULATORY"/>
    <property type="match status" value="1"/>
</dbReference>
<comment type="caution">
    <text evidence="8">The sequence shown here is derived from an EMBL/GenBank/DDBJ whole genome shotgun (WGS) entry which is preliminary data.</text>
</comment>
<gene>
    <name evidence="3" type="primary">cheB</name>
    <name evidence="8" type="ORF">U473_04785</name>
</gene>
<evidence type="ECO:0000256" key="1">
    <source>
        <dbReference type="ARBA" id="ARBA00022801"/>
    </source>
</evidence>
<evidence type="ECO:0000313" key="8">
    <source>
        <dbReference type="EMBL" id="KXG43405.1"/>
    </source>
</evidence>
<dbReference type="EMBL" id="LSKU01000001">
    <property type="protein sequence ID" value="KXG43405.1"/>
    <property type="molecule type" value="Genomic_DNA"/>
</dbReference>
<dbReference type="NCBIfam" id="NF001965">
    <property type="entry name" value="PRK00742.1"/>
    <property type="match status" value="1"/>
</dbReference>
<feature type="active site" evidence="3 4">
    <location>
        <position position="175"/>
    </location>
</feature>
<dbReference type="PANTHER" id="PTHR42872:SF3">
    <property type="entry name" value="PROTEIN-GLUTAMATE METHYLESTERASE_PROTEIN-GLUTAMINE GLUTAMINASE 1"/>
    <property type="match status" value="1"/>
</dbReference>
<comment type="catalytic activity">
    <reaction evidence="2 3">
        <text>[protein]-L-glutamate 5-O-methyl ester + H2O = L-glutamyl-[protein] + methanol + H(+)</text>
        <dbReference type="Rhea" id="RHEA:23236"/>
        <dbReference type="Rhea" id="RHEA-COMP:10208"/>
        <dbReference type="Rhea" id="RHEA-COMP:10311"/>
        <dbReference type="ChEBI" id="CHEBI:15377"/>
        <dbReference type="ChEBI" id="CHEBI:15378"/>
        <dbReference type="ChEBI" id="CHEBI:17790"/>
        <dbReference type="ChEBI" id="CHEBI:29973"/>
        <dbReference type="ChEBI" id="CHEBI:82795"/>
        <dbReference type="EC" id="3.1.1.61"/>
    </reaction>
</comment>
<accession>A0A135L340</accession>
<feature type="active site" evidence="3 4">
    <location>
        <position position="297"/>
    </location>
</feature>
<protein>
    <recommendedName>
        <fullName evidence="3">Protein-glutamate methylesterase/protein-glutamine glutaminase</fullName>
        <ecNumber evidence="3">3.1.1.61</ecNumber>
        <ecNumber evidence="3">3.5.1.44</ecNumber>
    </recommendedName>
</protein>
<keyword evidence="3 4" id="KW-0145">Chemotaxis</keyword>
<dbReference type="CDD" id="cd17541">
    <property type="entry name" value="REC_CheB-like"/>
    <property type="match status" value="1"/>
</dbReference>
<comment type="subcellular location">
    <subcellularLocation>
        <location evidence="3">Cytoplasm</location>
    </subcellularLocation>
</comment>
<evidence type="ECO:0000259" key="7">
    <source>
        <dbReference type="PROSITE" id="PS50122"/>
    </source>
</evidence>
<comment type="PTM">
    <text evidence="3">Phosphorylated by CheA. Phosphorylation of the N-terminal regulatory domain activates the methylesterase activity.</text>
</comment>
<dbReference type="AlphaFoldDB" id="A0A135L340"/>